<dbReference type="InterPro" id="IPR027806">
    <property type="entry name" value="HARBI1_dom"/>
</dbReference>
<reference evidence="4" key="3">
    <citation type="submission" date="2025-09" db="UniProtKB">
        <authorList>
            <consortium name="Ensembl"/>
        </authorList>
    </citation>
    <scope>IDENTIFICATION</scope>
</reference>
<dbReference type="Proteomes" id="UP000314983">
    <property type="component" value="Chromosome 1"/>
</dbReference>
<dbReference type="Ensembl" id="ENSEEET00000059182.1">
    <property type="protein sequence ID" value="ENSEEEP00000055182.1"/>
    <property type="gene ID" value="ENSEEEG00000028022.1"/>
</dbReference>
<dbReference type="GO" id="GO:0046872">
    <property type="term" value="F:metal ion binding"/>
    <property type="evidence" value="ECO:0007669"/>
    <property type="project" value="UniProtKB-KW"/>
</dbReference>
<proteinExistence type="predicted"/>
<feature type="domain" description="DDE Tnp4" evidence="3">
    <location>
        <begin position="101"/>
        <end position="197"/>
    </location>
</feature>
<protein>
    <recommendedName>
        <fullName evidence="3">DDE Tnp4 domain-containing protein</fullName>
    </recommendedName>
</protein>
<accession>A0AAY5EFJ2</accession>
<reference evidence="4" key="2">
    <citation type="submission" date="2025-08" db="UniProtKB">
        <authorList>
            <consortium name="Ensembl"/>
        </authorList>
    </citation>
    <scope>IDENTIFICATION</scope>
</reference>
<evidence type="ECO:0000259" key="3">
    <source>
        <dbReference type="Pfam" id="PF13359"/>
    </source>
</evidence>
<comment type="cofactor">
    <cofactor evidence="1">
        <name>a divalent metal cation</name>
        <dbReference type="ChEBI" id="CHEBI:60240"/>
    </cofactor>
</comment>
<sequence>MDGFAVLCRGWMRFQGYFRLDREQLDVLLCKVGASMAQTHTNYCPAIHPSMAICLRLLQNTYKKYIVRRLEVTRAAWDPPSPETILDHFSKESFSIVLLAVVDVDRYGRTSDGGILALKHGALGLPEPGVLAGPEYLGPHPHGFVGGEASLCGQTSWGPFPGSNLASRHRVFNYRLSQVRLIVENIFGILTAEWRVVEPCGKATNALHKMGSFLQSWSSSRVQMDIKA</sequence>
<dbReference type="AlphaFoldDB" id="A0AAY5EFJ2"/>
<reference evidence="4 5" key="1">
    <citation type="submission" date="2020-05" db="EMBL/GenBank/DDBJ databases">
        <title>Electrophorus electricus (electric eel) genome, fEleEle1, primary haplotype.</title>
        <authorList>
            <person name="Myers G."/>
            <person name="Meyer A."/>
            <person name="Fedrigo O."/>
            <person name="Formenti G."/>
            <person name="Rhie A."/>
            <person name="Tracey A."/>
            <person name="Sims Y."/>
            <person name="Jarvis E.D."/>
        </authorList>
    </citation>
    <scope>NUCLEOTIDE SEQUENCE [LARGE SCALE GENOMIC DNA]</scope>
</reference>
<dbReference type="Pfam" id="PF13359">
    <property type="entry name" value="DDE_Tnp_4"/>
    <property type="match status" value="1"/>
</dbReference>
<evidence type="ECO:0000313" key="5">
    <source>
        <dbReference type="Proteomes" id="UP000314983"/>
    </source>
</evidence>
<evidence type="ECO:0000256" key="1">
    <source>
        <dbReference type="ARBA" id="ARBA00001968"/>
    </source>
</evidence>
<name>A0AAY5EFJ2_ELEEL</name>
<organism evidence="4 5">
    <name type="scientific">Electrophorus electricus</name>
    <name type="common">Electric eel</name>
    <name type="synonym">Gymnotus electricus</name>
    <dbReference type="NCBI Taxonomy" id="8005"/>
    <lineage>
        <taxon>Eukaryota</taxon>
        <taxon>Metazoa</taxon>
        <taxon>Chordata</taxon>
        <taxon>Craniata</taxon>
        <taxon>Vertebrata</taxon>
        <taxon>Euteleostomi</taxon>
        <taxon>Actinopterygii</taxon>
        <taxon>Neopterygii</taxon>
        <taxon>Teleostei</taxon>
        <taxon>Ostariophysi</taxon>
        <taxon>Gymnotiformes</taxon>
        <taxon>Gymnotoidei</taxon>
        <taxon>Gymnotidae</taxon>
        <taxon>Electrophorus</taxon>
    </lineage>
</organism>
<keyword evidence="5" id="KW-1185">Reference proteome</keyword>
<evidence type="ECO:0000313" key="4">
    <source>
        <dbReference type="Ensembl" id="ENSEEEP00000055182.1"/>
    </source>
</evidence>
<evidence type="ECO:0000256" key="2">
    <source>
        <dbReference type="ARBA" id="ARBA00022723"/>
    </source>
</evidence>
<keyword evidence="2" id="KW-0479">Metal-binding</keyword>